<dbReference type="SUPFAM" id="SSF53335">
    <property type="entry name" value="S-adenosyl-L-methionine-dependent methyltransferases"/>
    <property type="match status" value="1"/>
</dbReference>
<evidence type="ECO:0000259" key="4">
    <source>
        <dbReference type="Pfam" id="PF08241"/>
    </source>
</evidence>
<dbReference type="PANTHER" id="PTHR43464:SF19">
    <property type="entry name" value="UBIQUINONE BIOSYNTHESIS O-METHYLTRANSFERASE, MITOCHONDRIAL"/>
    <property type="match status" value="1"/>
</dbReference>
<keyword evidence="3" id="KW-0949">S-adenosyl-L-methionine</keyword>
<dbReference type="PANTHER" id="PTHR43464">
    <property type="entry name" value="METHYLTRANSFERASE"/>
    <property type="match status" value="1"/>
</dbReference>
<dbReference type="Gene3D" id="3.40.50.150">
    <property type="entry name" value="Vaccinia Virus protein VP39"/>
    <property type="match status" value="1"/>
</dbReference>
<dbReference type="InterPro" id="IPR029063">
    <property type="entry name" value="SAM-dependent_MTases_sf"/>
</dbReference>
<reference evidence="5" key="1">
    <citation type="submission" date="2021-05" db="EMBL/GenBank/DDBJ databases">
        <title>Genome of Sphingobium sp. strain.</title>
        <authorList>
            <person name="Fan R."/>
        </authorList>
    </citation>
    <scope>NUCLEOTIDE SEQUENCE</scope>
    <source>
        <strain evidence="5">H33</strain>
    </source>
</reference>
<evidence type="ECO:0000313" key="5">
    <source>
        <dbReference type="EMBL" id="MBT2188822.1"/>
    </source>
</evidence>
<name>A0A9X1DEP2_9SPHN</name>
<protein>
    <submittedName>
        <fullName evidence="5">Methyltransferase domain-containing protein</fullName>
    </submittedName>
</protein>
<dbReference type="AlphaFoldDB" id="A0A9X1DEP2"/>
<gene>
    <name evidence="5" type="ORF">KK488_17900</name>
</gene>
<comment type="caution">
    <text evidence="5">The sequence shown here is derived from an EMBL/GenBank/DDBJ whole genome shotgun (WGS) entry which is preliminary data.</text>
</comment>
<evidence type="ECO:0000256" key="3">
    <source>
        <dbReference type="ARBA" id="ARBA00022691"/>
    </source>
</evidence>
<evidence type="ECO:0000256" key="2">
    <source>
        <dbReference type="ARBA" id="ARBA00022679"/>
    </source>
</evidence>
<dbReference type="GO" id="GO:0008757">
    <property type="term" value="F:S-adenosylmethionine-dependent methyltransferase activity"/>
    <property type="evidence" value="ECO:0007669"/>
    <property type="project" value="InterPro"/>
</dbReference>
<organism evidence="5 6">
    <name type="scientific">Sphingobium nicotianae</name>
    <dbReference type="NCBI Taxonomy" id="2782607"/>
    <lineage>
        <taxon>Bacteria</taxon>
        <taxon>Pseudomonadati</taxon>
        <taxon>Pseudomonadota</taxon>
        <taxon>Alphaproteobacteria</taxon>
        <taxon>Sphingomonadales</taxon>
        <taxon>Sphingomonadaceae</taxon>
        <taxon>Sphingobium</taxon>
    </lineage>
</organism>
<dbReference type="InterPro" id="IPR013216">
    <property type="entry name" value="Methyltransf_11"/>
</dbReference>
<keyword evidence="2" id="KW-0808">Transferase</keyword>
<accession>A0A9X1DEP2</accession>
<dbReference type="CDD" id="cd02440">
    <property type="entry name" value="AdoMet_MTases"/>
    <property type="match status" value="1"/>
</dbReference>
<dbReference type="Pfam" id="PF08241">
    <property type="entry name" value="Methyltransf_11"/>
    <property type="match status" value="1"/>
</dbReference>
<dbReference type="EMBL" id="JAHGAW010000013">
    <property type="protein sequence ID" value="MBT2188822.1"/>
    <property type="molecule type" value="Genomic_DNA"/>
</dbReference>
<dbReference type="Proteomes" id="UP001138757">
    <property type="component" value="Unassembled WGS sequence"/>
</dbReference>
<dbReference type="GO" id="GO:0032259">
    <property type="term" value="P:methylation"/>
    <property type="evidence" value="ECO:0007669"/>
    <property type="project" value="UniProtKB-KW"/>
</dbReference>
<keyword evidence="6" id="KW-1185">Reference proteome</keyword>
<dbReference type="RefSeq" id="WP_214625082.1">
    <property type="nucleotide sequence ID" value="NZ_JAHGAW010000013.1"/>
</dbReference>
<evidence type="ECO:0000256" key="1">
    <source>
        <dbReference type="ARBA" id="ARBA00022603"/>
    </source>
</evidence>
<keyword evidence="1 5" id="KW-0489">Methyltransferase</keyword>
<proteinExistence type="predicted"/>
<evidence type="ECO:0000313" key="6">
    <source>
        <dbReference type="Proteomes" id="UP001138757"/>
    </source>
</evidence>
<feature type="domain" description="Methyltransferase type 11" evidence="4">
    <location>
        <begin position="46"/>
        <end position="143"/>
    </location>
</feature>
<sequence>MQDRVASRALHASAWAEVADLLDQQLSPLGQRAIVALAPVPGDVILDIGCGTGQTLLQLAALVGPTGRVIGVDIAPRLLAIAASRAVDLQTVDFLEADAAVLPLPDGIADGVFSRFGVMGFGDPIAAFSHFHRLLRRGGRLAFVCWRALEENELDYLPLHAAGLEAKADRTPFSFEDPGVIRSVLETAGFREISLSANDTPVSCGDLDATMAVVMRVGALGKILREDPGLRDTCDARVRDALSARTAGTQVRLMAATWTVSARA</sequence>